<dbReference type="GO" id="GO:0004252">
    <property type="term" value="F:serine-type endopeptidase activity"/>
    <property type="evidence" value="ECO:0007669"/>
    <property type="project" value="InterPro"/>
</dbReference>
<proteinExistence type="predicted"/>
<organism evidence="2 3">
    <name type="scientific">Mycolicibacterium grossiae</name>
    <dbReference type="NCBI Taxonomy" id="1552759"/>
    <lineage>
        <taxon>Bacteria</taxon>
        <taxon>Bacillati</taxon>
        <taxon>Actinomycetota</taxon>
        <taxon>Actinomycetes</taxon>
        <taxon>Mycobacteriales</taxon>
        <taxon>Mycobacteriaceae</taxon>
        <taxon>Mycolicibacterium</taxon>
    </lineage>
</organism>
<reference evidence="2 3" key="1">
    <citation type="submission" date="2016-09" db="EMBL/GenBank/DDBJ databases">
        <title>genome sequence of Mycobacterium sp. 739 SCH.</title>
        <authorList>
            <person name="Greninger A.L."/>
            <person name="Qin X."/>
            <person name="Jerome K."/>
            <person name="Vora S."/>
            <person name="Quinn K."/>
        </authorList>
    </citation>
    <scope>NUCLEOTIDE SEQUENCE [LARGE SCALE GENOMIC DNA]</scope>
    <source>
        <strain evidence="2 3">SCH</strain>
    </source>
</reference>
<dbReference type="GO" id="GO:0006465">
    <property type="term" value="P:signal peptide processing"/>
    <property type="evidence" value="ECO:0007669"/>
    <property type="project" value="InterPro"/>
</dbReference>
<evidence type="ECO:0000313" key="2">
    <source>
        <dbReference type="EMBL" id="OFJ50427.1"/>
    </source>
</evidence>
<sequence length="101" mass="10991">MRLFRVEDDSMRPTLTPGDGLVAVRGRTPRRGELRVFRHPHRSTLWLVKRVGDVLPSSSGAVFEALSDDPVAAGAGDSRTFGPVPAAGSYRVLWTVRAPAH</sequence>
<name>A0A1E8PWF3_9MYCO</name>
<dbReference type="AlphaFoldDB" id="A0A1E8PWF3"/>
<evidence type="ECO:0000259" key="1">
    <source>
        <dbReference type="Pfam" id="PF10502"/>
    </source>
</evidence>
<dbReference type="Pfam" id="PF10502">
    <property type="entry name" value="Peptidase_S26"/>
    <property type="match status" value="1"/>
</dbReference>
<dbReference type="Gene3D" id="2.10.109.10">
    <property type="entry name" value="Umud Fragment, subunit A"/>
    <property type="match status" value="1"/>
</dbReference>
<dbReference type="EMBL" id="MCHX01000130">
    <property type="protein sequence ID" value="OFJ50427.1"/>
    <property type="molecule type" value="Genomic_DNA"/>
</dbReference>
<comment type="caution">
    <text evidence="2">The sequence shown here is derived from an EMBL/GenBank/DDBJ whole genome shotgun (WGS) entry which is preliminary data.</text>
</comment>
<protein>
    <submittedName>
        <fullName evidence="2">S26 family signal peptidase</fullName>
    </submittedName>
</protein>
<dbReference type="OrthoDB" id="1467636at2"/>
<feature type="domain" description="Peptidase S26" evidence="1">
    <location>
        <begin position="4"/>
        <end position="51"/>
    </location>
</feature>
<keyword evidence="3" id="KW-1185">Reference proteome</keyword>
<dbReference type="Proteomes" id="UP000178953">
    <property type="component" value="Unassembled WGS sequence"/>
</dbReference>
<dbReference type="SUPFAM" id="SSF51306">
    <property type="entry name" value="LexA/Signal peptidase"/>
    <property type="match status" value="1"/>
</dbReference>
<dbReference type="CDD" id="cd06530">
    <property type="entry name" value="S26_SPase_I"/>
    <property type="match status" value="1"/>
</dbReference>
<dbReference type="InterPro" id="IPR019533">
    <property type="entry name" value="Peptidase_S26"/>
</dbReference>
<accession>A0A1E8PWF3</accession>
<evidence type="ECO:0000313" key="3">
    <source>
        <dbReference type="Proteomes" id="UP000178953"/>
    </source>
</evidence>
<dbReference type="InterPro" id="IPR036286">
    <property type="entry name" value="LexA/Signal_pep-like_sf"/>
</dbReference>
<gene>
    <name evidence="2" type="ORF">BEL07_28280</name>
</gene>